<accession>A0A2B4RQ23</accession>
<evidence type="ECO:0000313" key="3">
    <source>
        <dbReference type="EMBL" id="PFX18437.1"/>
    </source>
</evidence>
<sequence length="485" mass="54812">MAQIRETIEALCTVLSSQSTTQVSAESFRLAKFDKDEATESLWLTIRKVLSVDDLEPEAISGNNMVAFCKHELFHKGYGGKSLYQLPEDMSRGSRELILALGWLIAKEDVTSALIAKLEPVVFEDPPLNLTLYEKIPLAKGLDACSEPIKQNDFDSTIDLAERLILKYNKLHTSLKSLLGARNEHTRVICKLHSIPKSSKSQSSSHFSSQDIYFLRYPNELAKYQERLEWFCDYTKALVCWSLNELTFWKWMETVLDAKILEDAAKDTDEQCDDIQQKQGITPSSDLQIAKGRQVRLSQILNAQEPTYRKVSKTWKKIKASLQSCEEGRANLADALSLLDSKLLSEIRELQKYTLKCQEKPKAKDSVCLRKLTQGESNKVMRTTKDTANKSMASEQISRLRQEKEALQNELRSLEEVHREKLLQICQVRQDLVCISPGKNAVDSQGAAEFNTNQRNDHLPASLLAQLVEHCTGIAEVMGSNPVQA</sequence>
<feature type="domain" description="Tubulin epsilon and delta complex protein 1" evidence="2">
    <location>
        <begin position="77"/>
        <end position="257"/>
    </location>
</feature>
<gene>
    <name evidence="3" type="primary">2</name>
    <name evidence="3" type="ORF">AWC38_SpisGene17210</name>
</gene>
<dbReference type="Proteomes" id="UP000225706">
    <property type="component" value="Unassembled WGS sequence"/>
</dbReference>
<feature type="coiled-coil region" evidence="1">
    <location>
        <begin position="390"/>
        <end position="424"/>
    </location>
</feature>
<dbReference type="InterPro" id="IPR043535">
    <property type="entry name" value="TEDC1"/>
</dbReference>
<evidence type="ECO:0000259" key="2">
    <source>
        <dbReference type="Pfam" id="PF14970"/>
    </source>
</evidence>
<proteinExistence type="predicted"/>
<dbReference type="Pfam" id="PF14970">
    <property type="entry name" value="TEDC1"/>
    <property type="match status" value="1"/>
</dbReference>
<dbReference type="PANTHER" id="PTHR35076">
    <property type="entry name" value="TUBULIN EPSILON AND DELTA COMPLEX PROTEIN 1"/>
    <property type="match status" value="1"/>
</dbReference>
<keyword evidence="4" id="KW-1185">Reference proteome</keyword>
<evidence type="ECO:0000313" key="4">
    <source>
        <dbReference type="Proteomes" id="UP000225706"/>
    </source>
</evidence>
<dbReference type="AlphaFoldDB" id="A0A2B4RQ23"/>
<keyword evidence="1" id="KW-0175">Coiled coil</keyword>
<dbReference type="InterPro" id="IPR027996">
    <property type="entry name" value="TEDC1_dom"/>
</dbReference>
<protein>
    <submittedName>
        <fullName evidence="3">Uncharacterized protein C14orf80-like</fullName>
    </submittedName>
</protein>
<dbReference type="PANTHER" id="PTHR35076:SF1">
    <property type="entry name" value="TUBULIN EPSILON AND DELTA COMPLEX PROTEIN 1"/>
    <property type="match status" value="1"/>
</dbReference>
<dbReference type="EMBL" id="LSMT01000411">
    <property type="protein sequence ID" value="PFX18437.1"/>
    <property type="molecule type" value="Genomic_DNA"/>
</dbReference>
<reference evidence="4" key="1">
    <citation type="journal article" date="2017" name="bioRxiv">
        <title>Comparative analysis of the genomes of Stylophora pistillata and Acropora digitifera provides evidence for extensive differences between species of corals.</title>
        <authorList>
            <person name="Voolstra C.R."/>
            <person name="Li Y."/>
            <person name="Liew Y.J."/>
            <person name="Baumgarten S."/>
            <person name="Zoccola D."/>
            <person name="Flot J.-F."/>
            <person name="Tambutte S."/>
            <person name="Allemand D."/>
            <person name="Aranda M."/>
        </authorList>
    </citation>
    <scope>NUCLEOTIDE SEQUENCE [LARGE SCALE GENOMIC DNA]</scope>
</reference>
<comment type="caution">
    <text evidence="3">The sequence shown here is derived from an EMBL/GenBank/DDBJ whole genome shotgun (WGS) entry which is preliminary data.</text>
</comment>
<evidence type="ECO:0000256" key="1">
    <source>
        <dbReference type="SAM" id="Coils"/>
    </source>
</evidence>
<name>A0A2B4RQ23_STYPI</name>
<organism evidence="3 4">
    <name type="scientific">Stylophora pistillata</name>
    <name type="common">Smooth cauliflower coral</name>
    <dbReference type="NCBI Taxonomy" id="50429"/>
    <lineage>
        <taxon>Eukaryota</taxon>
        <taxon>Metazoa</taxon>
        <taxon>Cnidaria</taxon>
        <taxon>Anthozoa</taxon>
        <taxon>Hexacorallia</taxon>
        <taxon>Scleractinia</taxon>
        <taxon>Astrocoeniina</taxon>
        <taxon>Pocilloporidae</taxon>
        <taxon>Stylophora</taxon>
    </lineage>
</organism>